<dbReference type="PANTHER" id="PTHR43153">
    <property type="entry name" value="ELECTRON TRANSFER FLAVOPROTEIN ALPHA"/>
    <property type="match status" value="1"/>
</dbReference>
<dbReference type="InterPro" id="IPR014729">
    <property type="entry name" value="Rossmann-like_a/b/a_fold"/>
</dbReference>
<dbReference type="SUPFAM" id="SSF52402">
    <property type="entry name" value="Adenine nucleotide alpha hydrolases-like"/>
    <property type="match status" value="1"/>
</dbReference>
<accession>A0A291DU59</accession>
<organism evidence="3 4">
    <name type="scientific">Cedecea neteri</name>
    <dbReference type="NCBI Taxonomy" id="158822"/>
    <lineage>
        <taxon>Bacteria</taxon>
        <taxon>Pseudomonadati</taxon>
        <taxon>Pseudomonadota</taxon>
        <taxon>Gammaproteobacteria</taxon>
        <taxon>Enterobacterales</taxon>
        <taxon>Enterobacteriaceae</taxon>
        <taxon>Cedecea</taxon>
    </lineage>
</organism>
<dbReference type="Gene3D" id="3.40.50.1220">
    <property type="entry name" value="TPP-binding domain"/>
    <property type="match status" value="1"/>
</dbReference>
<reference evidence="3 4" key="1">
    <citation type="submission" date="2017-09" db="EMBL/GenBank/DDBJ databases">
        <title>FDA dAtabase for Regulatory Grade micrObial Sequences (FDA-ARGOS): Supporting development and validation of Infectious Disease Dx tests.</title>
        <authorList>
            <person name="Minogue T."/>
            <person name="Wolcott M."/>
            <person name="Wasieloski L."/>
            <person name="Aguilar W."/>
            <person name="Moore D."/>
            <person name="Tallon L."/>
            <person name="Sadzewicz L."/>
            <person name="Ott S."/>
            <person name="Zhao X."/>
            <person name="Nagaraj S."/>
            <person name="Vavikolanu K."/>
            <person name="Aluvathingal J."/>
            <person name="Nadendla S."/>
            <person name="Sichtig H."/>
        </authorList>
    </citation>
    <scope>NUCLEOTIDE SEQUENCE [LARGE SCALE GENOMIC DNA]</scope>
    <source>
        <strain evidence="3 4">FDAARGOS_392</strain>
    </source>
</reference>
<dbReference type="Gene3D" id="3.40.50.620">
    <property type="entry name" value="HUPs"/>
    <property type="match status" value="1"/>
</dbReference>
<dbReference type="PANTHER" id="PTHR43153:SF5">
    <property type="entry name" value="PROTEIN FIXB-RELATED"/>
    <property type="match status" value="1"/>
</dbReference>
<dbReference type="InterPro" id="IPR029035">
    <property type="entry name" value="DHS-like_NAD/FAD-binding_dom"/>
</dbReference>
<sequence>MKIAVILPEARKMSVLNEVGHFISRSGMAQEHFEAWLLPEHEYCEPLLDGLHTHFASAPVDMLLFPSGWQGAELATRLAHRLEGEAWGAVSEADFTQPMVRKNAYGGALVATLRLHNKPWCLSVAASPGAKTWQPEMEYVQIPVAAQKPGWLVESAAIADEAESGLAEARLVLAVGRGVGSPQVMTQVEDIACGLGMETGASREAVMHAWCSMDKLLGMSGTQVAADVCIAAGISGAPAFISGIAHSRFIVAINNDPQAAIFRHADVGIVDDLLPVLTELQNCVREDI</sequence>
<dbReference type="GO" id="GO:0033539">
    <property type="term" value="P:fatty acid beta-oxidation using acyl-CoA dehydrogenase"/>
    <property type="evidence" value="ECO:0007669"/>
    <property type="project" value="TreeGrafter"/>
</dbReference>
<feature type="domain" description="Electron transfer flavoprotein alpha subunit C-terminal" evidence="2">
    <location>
        <begin position="166"/>
        <end position="244"/>
    </location>
</feature>
<dbReference type="RefSeq" id="WP_061274766.1">
    <property type="nucleotide sequence ID" value="NZ_CP023525.1"/>
</dbReference>
<dbReference type="InterPro" id="IPR001308">
    <property type="entry name" value="ETF_a/FixB"/>
</dbReference>
<name>A0A291DU59_9ENTR</name>
<dbReference type="GO" id="GO:0009055">
    <property type="term" value="F:electron transfer activity"/>
    <property type="evidence" value="ECO:0007669"/>
    <property type="project" value="InterPro"/>
</dbReference>
<keyword evidence="1" id="KW-0813">Transport</keyword>
<dbReference type="GO" id="GO:0050660">
    <property type="term" value="F:flavin adenine dinucleotide binding"/>
    <property type="evidence" value="ECO:0007669"/>
    <property type="project" value="InterPro"/>
</dbReference>
<dbReference type="AlphaFoldDB" id="A0A291DU59"/>
<dbReference type="InterPro" id="IPR014731">
    <property type="entry name" value="ETF_asu_C"/>
</dbReference>
<proteinExistence type="predicted"/>
<evidence type="ECO:0000256" key="1">
    <source>
        <dbReference type="ARBA" id="ARBA00022448"/>
    </source>
</evidence>
<dbReference type="Proteomes" id="UP000217979">
    <property type="component" value="Chromosome"/>
</dbReference>
<gene>
    <name evidence="3" type="ORF">CO704_03620</name>
</gene>
<evidence type="ECO:0000313" key="3">
    <source>
        <dbReference type="EMBL" id="ATF91242.1"/>
    </source>
</evidence>
<protein>
    <submittedName>
        <fullName evidence="3">Electron transfer flavoprotein subunit alpha/FixB family protein</fullName>
    </submittedName>
</protein>
<evidence type="ECO:0000313" key="4">
    <source>
        <dbReference type="Proteomes" id="UP000217979"/>
    </source>
</evidence>
<dbReference type="SUPFAM" id="SSF52467">
    <property type="entry name" value="DHS-like NAD/FAD-binding domain"/>
    <property type="match status" value="1"/>
</dbReference>
<dbReference type="EMBL" id="CP023525">
    <property type="protein sequence ID" value="ATF91242.1"/>
    <property type="molecule type" value="Genomic_DNA"/>
</dbReference>
<dbReference type="Pfam" id="PF00766">
    <property type="entry name" value="ETF_alpha"/>
    <property type="match status" value="1"/>
</dbReference>
<evidence type="ECO:0000259" key="2">
    <source>
        <dbReference type="Pfam" id="PF00766"/>
    </source>
</evidence>